<dbReference type="InterPro" id="IPR027417">
    <property type="entry name" value="P-loop_NTPase"/>
</dbReference>
<dbReference type="PANTHER" id="PTHR32114">
    <property type="entry name" value="ABC TRANSPORTER ABCH.3"/>
    <property type="match status" value="1"/>
</dbReference>
<evidence type="ECO:0000313" key="9">
    <source>
        <dbReference type="Proteomes" id="UP001501358"/>
    </source>
</evidence>
<comment type="caution">
    <text evidence="8">The sequence shown here is derived from an EMBL/GenBank/DDBJ whole genome shotgun (WGS) entry which is preliminary data.</text>
</comment>
<keyword evidence="8" id="KW-0067">ATP-binding</keyword>
<dbReference type="EMBL" id="BAAATA010000001">
    <property type="protein sequence ID" value="GAA2470985.1"/>
    <property type="molecule type" value="Genomic_DNA"/>
</dbReference>
<evidence type="ECO:0000256" key="2">
    <source>
        <dbReference type="ARBA" id="ARBA00011322"/>
    </source>
</evidence>
<sequence>MNPMNPTEQPEQEPHHHDRPAGAGRPVPVAELVETRLAEANLAEPVKDLLRKALGSGPSRQTSGTGRIYLDSVAVTGFRGIGRRSKLDLGPRPGVTLVVGRNGCGKSSFAEAVETAFTGTNGRRQGQGAARDSNWRNLHHGAEPKIEVKLAVEGETDPTTLVRTWKGDDFDDSTGELRRPGHGRVPAGNAPWAQDVTDYRPFLSYTDLDRMISGKPSQQYDAIAAILGLGDLTNAYDRLQKEEKRLKDITDAPKAELPALKDALEELENDDRAFDALVALETPGKPDLKTLEALVAGTPSGTDESLLARLRAEADAQCPDMAEVGEAVDRLNRAVEAVEEVRASTAEDARQRADLLSRALAHSERHPDEETCPVCGSDRALDAAWARRATTQIEKLRAEAKTADDAHVELKSAVRALKDLARSPRTIPPVLAEPWADWAACREIDNPRELARRTLEIAVTLSDACETVSRHARKELERLDERWSLLVPRLAGWTGKHRAAEEADPLRKDVGRACRWIKALREELRTQRMDGFADQAQRIWETLRQESDIDLKSVQLKGSERAAVRKLVMDVSVDGAEASALGVMSQGEQHSLALSLFLPRAATADSPFGFILVDDPVQSMDPAKVHGLAQVLHELGQHRQVVVFTHDTRLQRAFTSQELPVTVFQVHRHERSLVEAKPVTDPVRQALDDARALARTENLTEAARNHVLPGLCRIALENAFLEVAWTRHRRSGRPEHELQAAVSGADRLMKLAALALFDDPGSLDPRSLYDSVYRKLCSVSGNHAEGLVKKCQAGAHPGGARIDDAGRFVELVTGVVEKVRKSGAAA</sequence>
<dbReference type="Pfam" id="PF13304">
    <property type="entry name" value="AAA_21"/>
    <property type="match status" value="1"/>
</dbReference>
<dbReference type="GO" id="GO:0005524">
    <property type="term" value="F:ATP binding"/>
    <property type="evidence" value="ECO:0007669"/>
    <property type="project" value="UniProtKB-KW"/>
</dbReference>
<feature type="domain" description="ATPase AAA-type core" evidence="6">
    <location>
        <begin position="522"/>
        <end position="649"/>
    </location>
</feature>
<organism evidence="8 9">
    <name type="scientific">Streptomyces thermolineatus</name>
    <dbReference type="NCBI Taxonomy" id="44033"/>
    <lineage>
        <taxon>Bacteria</taxon>
        <taxon>Bacillati</taxon>
        <taxon>Actinomycetota</taxon>
        <taxon>Actinomycetes</taxon>
        <taxon>Kitasatosporales</taxon>
        <taxon>Streptomycetaceae</taxon>
        <taxon>Streptomyces</taxon>
    </lineage>
</organism>
<evidence type="ECO:0000259" key="7">
    <source>
        <dbReference type="Pfam" id="PF13476"/>
    </source>
</evidence>
<dbReference type="InterPro" id="IPR003959">
    <property type="entry name" value="ATPase_AAA_core"/>
</dbReference>
<protein>
    <recommendedName>
        <fullName evidence="3">Nuclease SbcCD subunit C</fullName>
    </recommendedName>
</protein>
<comment type="similarity">
    <text evidence="1">Belongs to the SMC family. SbcC subfamily.</text>
</comment>
<feature type="domain" description="Rad50/SbcC-type AAA" evidence="7">
    <location>
        <begin position="75"/>
        <end position="277"/>
    </location>
</feature>
<keyword evidence="4" id="KW-0175">Coiled coil</keyword>
<gene>
    <name evidence="8" type="ORF">GCM10010406_03210</name>
</gene>
<evidence type="ECO:0000256" key="3">
    <source>
        <dbReference type="ARBA" id="ARBA00013368"/>
    </source>
</evidence>
<dbReference type="InterPro" id="IPR038729">
    <property type="entry name" value="Rad50/SbcC_AAA"/>
</dbReference>
<evidence type="ECO:0000256" key="1">
    <source>
        <dbReference type="ARBA" id="ARBA00006930"/>
    </source>
</evidence>
<keyword evidence="9" id="KW-1185">Reference proteome</keyword>
<dbReference type="Pfam" id="PF13476">
    <property type="entry name" value="AAA_23"/>
    <property type="match status" value="1"/>
</dbReference>
<dbReference type="Proteomes" id="UP001501358">
    <property type="component" value="Unassembled WGS sequence"/>
</dbReference>
<dbReference type="RefSeq" id="WP_344381265.1">
    <property type="nucleotide sequence ID" value="NZ_BAAATA010000001.1"/>
</dbReference>
<comment type="subunit">
    <text evidence="2">Heterodimer of SbcC and SbcD.</text>
</comment>
<feature type="region of interest" description="Disordered" evidence="5">
    <location>
        <begin position="1"/>
        <end position="29"/>
    </location>
</feature>
<evidence type="ECO:0000256" key="4">
    <source>
        <dbReference type="SAM" id="Coils"/>
    </source>
</evidence>
<proteinExistence type="inferred from homology"/>
<dbReference type="PANTHER" id="PTHR32114:SF2">
    <property type="entry name" value="ABC TRANSPORTER ABCH.3"/>
    <property type="match status" value="1"/>
</dbReference>
<dbReference type="Gene3D" id="3.40.50.300">
    <property type="entry name" value="P-loop containing nucleotide triphosphate hydrolases"/>
    <property type="match status" value="2"/>
</dbReference>
<keyword evidence="8" id="KW-0547">Nucleotide-binding</keyword>
<evidence type="ECO:0000256" key="5">
    <source>
        <dbReference type="SAM" id="MobiDB-lite"/>
    </source>
</evidence>
<evidence type="ECO:0000313" key="8">
    <source>
        <dbReference type="EMBL" id="GAA2470985.1"/>
    </source>
</evidence>
<feature type="coiled-coil region" evidence="4">
    <location>
        <begin position="386"/>
        <end position="413"/>
    </location>
</feature>
<reference evidence="8 9" key="1">
    <citation type="journal article" date="2019" name="Int. J. Syst. Evol. Microbiol.">
        <title>The Global Catalogue of Microorganisms (GCM) 10K type strain sequencing project: providing services to taxonomists for standard genome sequencing and annotation.</title>
        <authorList>
            <consortium name="The Broad Institute Genomics Platform"/>
            <consortium name="The Broad Institute Genome Sequencing Center for Infectious Disease"/>
            <person name="Wu L."/>
            <person name="Ma J."/>
        </authorList>
    </citation>
    <scope>NUCLEOTIDE SEQUENCE [LARGE SCALE GENOMIC DNA]</scope>
    <source>
        <strain evidence="8 9">JCM 6307</strain>
    </source>
</reference>
<accession>A0ABN3KSH9</accession>
<dbReference type="SUPFAM" id="SSF52540">
    <property type="entry name" value="P-loop containing nucleoside triphosphate hydrolases"/>
    <property type="match status" value="1"/>
</dbReference>
<evidence type="ECO:0000259" key="6">
    <source>
        <dbReference type="Pfam" id="PF13304"/>
    </source>
</evidence>
<name>A0ABN3KSH9_9ACTN</name>